<feature type="compositionally biased region" description="Low complexity" evidence="1">
    <location>
        <begin position="228"/>
        <end position="241"/>
    </location>
</feature>
<sequence>MTALDAGWVVRYVAEVRPDLKATARLVFAAMTTPVGTGDDPTCFLSQDTIAARVGCSPRAVRDALAQLERSGAIVRDGWSGPRLHRVVRWRLPLLVPIRDLGRRHGDALSAKSADKGLPADSADKHPADSADKHPADSAENPLDSSRPLGRGRGERSDAATAAASAGATATAAAPSTGDALVTEVVERLGKSPAAAEQWIARKLAGGGVKNEPAWIRKCIANELEQQAAPAKASTARPAAKNRTAPAKSSTGAAPAKKRLKGGVPSAADRAAIVAASRAGESSTQIGARFNRSARQVETVRGEVDRQEAVAALGRGEAHDEIASALAMDIAQVTKIADDLNLRAVQGAAVTRLTRGDAWADVIAEASERLGDSVSDAMQTRWRGWADRERRRKGLGPVLVPAPTVPEPPAAPTGPATTPEPGSTAHEAVRVRKQPLSPESRRLWGLDPEPPAETRPAPARFRWEDIPPSRAAS</sequence>
<dbReference type="InterPro" id="IPR036390">
    <property type="entry name" value="WH_DNA-bd_sf"/>
</dbReference>
<dbReference type="Proteomes" id="UP000194360">
    <property type="component" value="Unassembled WGS sequence"/>
</dbReference>
<feature type="region of interest" description="Disordered" evidence="1">
    <location>
        <begin position="110"/>
        <end position="178"/>
    </location>
</feature>
<dbReference type="OrthoDB" id="4267933at2"/>
<dbReference type="RefSeq" id="WP_085912624.1">
    <property type="nucleotide sequence ID" value="NZ_AP018920.1"/>
</dbReference>
<feature type="compositionally biased region" description="Low complexity" evidence="1">
    <location>
        <begin position="159"/>
        <end position="178"/>
    </location>
</feature>
<reference evidence="2 3" key="1">
    <citation type="submission" date="2016-09" db="EMBL/GenBank/DDBJ databases">
        <title>Pseudonocardia autotrophica DSM535, a candidate organism with high potential of specific P450 cytochromes.</title>
        <authorList>
            <person name="Grumaz C."/>
            <person name="Vainshtein Y."/>
            <person name="Kirstahler P."/>
            <person name="Sohn K."/>
        </authorList>
    </citation>
    <scope>NUCLEOTIDE SEQUENCE [LARGE SCALE GENOMIC DNA]</scope>
    <source>
        <strain evidence="2 3">DSM 535</strain>
    </source>
</reference>
<keyword evidence="3" id="KW-1185">Reference proteome</keyword>
<feature type="compositionally biased region" description="Low complexity" evidence="1">
    <location>
        <begin position="413"/>
        <end position="422"/>
    </location>
</feature>
<feature type="region of interest" description="Disordered" evidence="1">
    <location>
        <begin position="393"/>
        <end position="473"/>
    </location>
</feature>
<evidence type="ECO:0000313" key="3">
    <source>
        <dbReference type="Proteomes" id="UP000194360"/>
    </source>
</evidence>
<dbReference type="STRING" id="2074.BG845_02368"/>
<evidence type="ECO:0008006" key="4">
    <source>
        <dbReference type="Google" id="ProtNLM"/>
    </source>
</evidence>
<dbReference type="Pfam" id="PF13730">
    <property type="entry name" value="HTH_36"/>
    <property type="match status" value="1"/>
</dbReference>
<evidence type="ECO:0000313" key="2">
    <source>
        <dbReference type="EMBL" id="OSY41026.1"/>
    </source>
</evidence>
<proteinExistence type="predicted"/>
<dbReference type="SUPFAM" id="SSF46785">
    <property type="entry name" value="Winged helix' DNA-binding domain"/>
    <property type="match status" value="1"/>
</dbReference>
<dbReference type="AlphaFoldDB" id="A0A1Y2N0P1"/>
<comment type="caution">
    <text evidence="2">The sequence shown here is derived from an EMBL/GenBank/DDBJ whole genome shotgun (WGS) entry which is preliminary data.</text>
</comment>
<evidence type="ECO:0000256" key="1">
    <source>
        <dbReference type="SAM" id="MobiDB-lite"/>
    </source>
</evidence>
<accession>A0A1Y2N0P1</accession>
<dbReference type="EMBL" id="MIGB01000010">
    <property type="protein sequence ID" value="OSY41026.1"/>
    <property type="molecule type" value="Genomic_DNA"/>
</dbReference>
<feature type="region of interest" description="Disordered" evidence="1">
    <location>
        <begin position="228"/>
        <end position="264"/>
    </location>
</feature>
<feature type="compositionally biased region" description="Basic and acidic residues" evidence="1">
    <location>
        <begin position="122"/>
        <end position="137"/>
    </location>
</feature>
<feature type="compositionally biased region" description="Pro residues" evidence="1">
    <location>
        <begin position="403"/>
        <end position="412"/>
    </location>
</feature>
<gene>
    <name evidence="2" type="ORF">BG845_02368</name>
</gene>
<organism evidence="2 3">
    <name type="scientific">Pseudonocardia autotrophica</name>
    <name type="common">Amycolata autotrophica</name>
    <name type="synonym">Nocardia autotrophica</name>
    <dbReference type="NCBI Taxonomy" id="2074"/>
    <lineage>
        <taxon>Bacteria</taxon>
        <taxon>Bacillati</taxon>
        <taxon>Actinomycetota</taxon>
        <taxon>Actinomycetes</taxon>
        <taxon>Pseudonocardiales</taxon>
        <taxon>Pseudonocardiaceae</taxon>
        <taxon>Pseudonocardia</taxon>
    </lineage>
</organism>
<name>A0A1Y2N0P1_PSEAH</name>
<protein>
    <recommendedName>
        <fullName evidence="4">Helix-turn-helix domain-containing protein</fullName>
    </recommendedName>
</protein>